<reference evidence="1 2" key="1">
    <citation type="submission" date="2016-02" db="EMBL/GenBank/DDBJ databases">
        <authorList>
            <consortium name="Pathogen Informatics"/>
        </authorList>
    </citation>
    <scope>NUCLEOTIDE SEQUENCE [LARGE SCALE GENOMIC DNA]</scope>
    <source>
        <strain evidence="1 2">LSS23</strain>
    </source>
</reference>
<proteinExistence type="predicted"/>
<sequence length="224" mass="26235">MYPFVIMDEVIKNYHDFTIQAEKYKEKFEGHLKDNPIALKLAVKYAEFIYSANDPRNKTNVKKIKDIIYHLDRTKIYSHLELTIIPYIILQFTLEEIKKLTRNLLDMYSQAIPESTASAILGSLCAIVKYYTNNGYYNEADKIYNEIKKLHTYNRGLLATSLMVLECLYIFNLVAWGKSEAAPLYKNMINYLESAKFIDEQYYSIMLENFITKCRALNKSNIPL</sequence>
<name>A0A116KX43_STRSU</name>
<dbReference type="AlphaFoldDB" id="A0A116KX43"/>
<dbReference type="RefSeq" id="WP_052502416.1">
    <property type="nucleotide sequence ID" value="NZ_CEEW01000012.1"/>
</dbReference>
<organism evidence="1 2">
    <name type="scientific">Streptococcus suis</name>
    <dbReference type="NCBI Taxonomy" id="1307"/>
    <lineage>
        <taxon>Bacteria</taxon>
        <taxon>Bacillati</taxon>
        <taxon>Bacillota</taxon>
        <taxon>Bacilli</taxon>
        <taxon>Lactobacillales</taxon>
        <taxon>Streptococcaceae</taxon>
        <taxon>Streptococcus</taxon>
    </lineage>
</organism>
<gene>
    <name evidence="1" type="ORF">ERS132385_01270</name>
</gene>
<dbReference type="EMBL" id="FIFW01000011">
    <property type="protein sequence ID" value="CYU60732.1"/>
    <property type="molecule type" value="Genomic_DNA"/>
</dbReference>
<accession>A0A116KX43</accession>
<evidence type="ECO:0000313" key="1">
    <source>
        <dbReference type="EMBL" id="CYU60732.1"/>
    </source>
</evidence>
<protein>
    <submittedName>
        <fullName evidence="1">Transcriptional regulator</fullName>
    </submittedName>
</protein>
<dbReference type="Proteomes" id="UP000073434">
    <property type="component" value="Unassembled WGS sequence"/>
</dbReference>
<evidence type="ECO:0000313" key="2">
    <source>
        <dbReference type="Proteomes" id="UP000073434"/>
    </source>
</evidence>